<organism evidence="10 11">
    <name type="scientific">Brachybacterium avium</name>
    <dbReference type="NCBI Taxonomy" id="2017485"/>
    <lineage>
        <taxon>Bacteria</taxon>
        <taxon>Bacillati</taxon>
        <taxon>Actinomycetota</taxon>
        <taxon>Actinomycetes</taxon>
        <taxon>Micrococcales</taxon>
        <taxon>Dermabacteraceae</taxon>
        <taxon>Brachybacterium</taxon>
    </lineage>
</organism>
<feature type="transmembrane region" description="Helical" evidence="7">
    <location>
        <begin position="139"/>
        <end position="161"/>
    </location>
</feature>
<feature type="transmembrane region" description="Helical" evidence="7">
    <location>
        <begin position="173"/>
        <end position="195"/>
    </location>
</feature>
<evidence type="ECO:0000313" key="10">
    <source>
        <dbReference type="EMBL" id="ASK65180.1"/>
    </source>
</evidence>
<dbReference type="GO" id="GO:0055085">
    <property type="term" value="P:transmembrane transport"/>
    <property type="evidence" value="ECO:0007669"/>
    <property type="project" value="InterPro"/>
</dbReference>
<evidence type="ECO:0000256" key="8">
    <source>
        <dbReference type="SAM" id="MobiDB-lite"/>
    </source>
</evidence>
<dbReference type="PANTHER" id="PTHR43744">
    <property type="entry name" value="ABC TRANSPORTER PERMEASE PROTEIN MG189-RELATED-RELATED"/>
    <property type="match status" value="1"/>
</dbReference>
<sequence length="311" mass="33997">MATQSADSPSAVAAAPARGDARTSRSRKGGAHPKGSGSDRTFGVVANVILSIWALLVILPLLWTFYSSFKNSREILISPFSLPEKLNFDNFVNAWTEAGIGRFFGNTLIVVGGALLLVMLLGSMCAYILARYTFPGRRLIYYGLIAGLTFPLFLAVVPLFFVLESLSLRNTYLGLILAYSGFALPFTVFFLYAFFRQLPEEIAEAASIDGAGDFRTFFQVMVPMALPGLASVTIFNFLGLWNQFLLPVVLNTDQSKFVLAQGLANMQAQQGYQSDWGAMFAAVTITILPVLIIYAFFQRQLQGGVGRSSDK</sequence>
<accession>A0A220UAT1</accession>
<feature type="compositionally biased region" description="Low complexity" evidence="8">
    <location>
        <begin position="1"/>
        <end position="18"/>
    </location>
</feature>
<dbReference type="Gene3D" id="1.10.3720.10">
    <property type="entry name" value="MetI-like"/>
    <property type="match status" value="1"/>
</dbReference>
<evidence type="ECO:0000256" key="6">
    <source>
        <dbReference type="ARBA" id="ARBA00023136"/>
    </source>
</evidence>
<keyword evidence="3" id="KW-1003">Cell membrane</keyword>
<dbReference type="PANTHER" id="PTHR43744:SF8">
    <property type="entry name" value="SN-GLYCEROL-3-PHOSPHATE TRANSPORT SYSTEM PERMEASE PROTEIN UGPE"/>
    <property type="match status" value="1"/>
</dbReference>
<evidence type="ECO:0000313" key="11">
    <source>
        <dbReference type="Proteomes" id="UP000198398"/>
    </source>
</evidence>
<proteinExistence type="inferred from homology"/>
<evidence type="ECO:0000256" key="7">
    <source>
        <dbReference type="RuleBase" id="RU363032"/>
    </source>
</evidence>
<protein>
    <submittedName>
        <fullName evidence="10">Sugar ABC transporter permease</fullName>
    </submittedName>
</protein>
<evidence type="ECO:0000256" key="1">
    <source>
        <dbReference type="ARBA" id="ARBA00004651"/>
    </source>
</evidence>
<dbReference type="RefSeq" id="WP_089064424.1">
    <property type="nucleotide sequence ID" value="NZ_CP022316.1"/>
</dbReference>
<evidence type="ECO:0000259" key="9">
    <source>
        <dbReference type="PROSITE" id="PS50928"/>
    </source>
</evidence>
<dbReference type="InterPro" id="IPR000515">
    <property type="entry name" value="MetI-like"/>
</dbReference>
<dbReference type="Pfam" id="PF00528">
    <property type="entry name" value="BPD_transp_1"/>
    <property type="match status" value="1"/>
</dbReference>
<comment type="similarity">
    <text evidence="7">Belongs to the binding-protein-dependent transport system permease family.</text>
</comment>
<evidence type="ECO:0000256" key="5">
    <source>
        <dbReference type="ARBA" id="ARBA00022989"/>
    </source>
</evidence>
<dbReference type="SUPFAM" id="SSF161098">
    <property type="entry name" value="MetI-like"/>
    <property type="match status" value="1"/>
</dbReference>
<feature type="domain" description="ABC transmembrane type-1" evidence="9">
    <location>
        <begin position="104"/>
        <end position="297"/>
    </location>
</feature>
<dbReference type="CDD" id="cd06261">
    <property type="entry name" value="TM_PBP2"/>
    <property type="match status" value="1"/>
</dbReference>
<dbReference type="AlphaFoldDB" id="A0A220UAT1"/>
<feature type="transmembrane region" description="Helical" evidence="7">
    <location>
        <begin position="108"/>
        <end position="130"/>
    </location>
</feature>
<keyword evidence="6 7" id="KW-0472">Membrane</keyword>
<comment type="subcellular location">
    <subcellularLocation>
        <location evidence="1 7">Cell membrane</location>
        <topology evidence="1 7">Multi-pass membrane protein</topology>
    </subcellularLocation>
</comment>
<name>A0A220UAT1_9MICO</name>
<dbReference type="KEGG" id="brv:CFK39_04305"/>
<dbReference type="PROSITE" id="PS50928">
    <property type="entry name" value="ABC_TM1"/>
    <property type="match status" value="1"/>
</dbReference>
<keyword evidence="2 7" id="KW-0813">Transport</keyword>
<keyword evidence="5 7" id="KW-1133">Transmembrane helix</keyword>
<dbReference type="OrthoDB" id="61122at2"/>
<evidence type="ECO:0000256" key="3">
    <source>
        <dbReference type="ARBA" id="ARBA00022475"/>
    </source>
</evidence>
<reference evidence="11" key="1">
    <citation type="submission" date="2017-07" db="EMBL/GenBank/DDBJ databases">
        <title>Brachybacterium sp. VR2415.</title>
        <authorList>
            <person name="Tak E.J."/>
            <person name="Bae J.-W."/>
        </authorList>
    </citation>
    <scope>NUCLEOTIDE SEQUENCE [LARGE SCALE GENOMIC DNA]</scope>
    <source>
        <strain evidence="11">VR2415</strain>
    </source>
</reference>
<keyword evidence="4 7" id="KW-0812">Transmembrane</keyword>
<dbReference type="EMBL" id="CP022316">
    <property type="protein sequence ID" value="ASK65180.1"/>
    <property type="molecule type" value="Genomic_DNA"/>
</dbReference>
<feature type="transmembrane region" description="Helical" evidence="7">
    <location>
        <begin position="276"/>
        <end position="297"/>
    </location>
</feature>
<evidence type="ECO:0000256" key="2">
    <source>
        <dbReference type="ARBA" id="ARBA00022448"/>
    </source>
</evidence>
<dbReference type="Proteomes" id="UP000198398">
    <property type="component" value="Chromosome"/>
</dbReference>
<feature type="transmembrane region" description="Helical" evidence="7">
    <location>
        <begin position="44"/>
        <end position="66"/>
    </location>
</feature>
<keyword evidence="11" id="KW-1185">Reference proteome</keyword>
<dbReference type="GO" id="GO:0005886">
    <property type="term" value="C:plasma membrane"/>
    <property type="evidence" value="ECO:0007669"/>
    <property type="project" value="UniProtKB-SubCell"/>
</dbReference>
<dbReference type="InterPro" id="IPR035906">
    <property type="entry name" value="MetI-like_sf"/>
</dbReference>
<gene>
    <name evidence="10" type="ORF">CFK39_04305</name>
</gene>
<feature type="region of interest" description="Disordered" evidence="8">
    <location>
        <begin position="1"/>
        <end position="38"/>
    </location>
</feature>
<evidence type="ECO:0000256" key="4">
    <source>
        <dbReference type="ARBA" id="ARBA00022692"/>
    </source>
</evidence>
<feature type="transmembrane region" description="Helical" evidence="7">
    <location>
        <begin position="216"/>
        <end position="241"/>
    </location>
</feature>